<organism evidence="1">
    <name type="scientific">Arundo donax</name>
    <name type="common">Giant reed</name>
    <name type="synonym">Donax arundinaceus</name>
    <dbReference type="NCBI Taxonomy" id="35708"/>
    <lineage>
        <taxon>Eukaryota</taxon>
        <taxon>Viridiplantae</taxon>
        <taxon>Streptophyta</taxon>
        <taxon>Embryophyta</taxon>
        <taxon>Tracheophyta</taxon>
        <taxon>Spermatophyta</taxon>
        <taxon>Magnoliopsida</taxon>
        <taxon>Liliopsida</taxon>
        <taxon>Poales</taxon>
        <taxon>Poaceae</taxon>
        <taxon>PACMAD clade</taxon>
        <taxon>Arundinoideae</taxon>
        <taxon>Arundineae</taxon>
        <taxon>Arundo</taxon>
    </lineage>
</organism>
<name>A0A0A9G956_ARUDO</name>
<evidence type="ECO:0000313" key="1">
    <source>
        <dbReference type="EMBL" id="JAE17218.1"/>
    </source>
</evidence>
<accession>A0A0A9G956</accession>
<dbReference type="EMBL" id="GBRH01180678">
    <property type="protein sequence ID" value="JAE17218.1"/>
    <property type="molecule type" value="Transcribed_RNA"/>
</dbReference>
<reference evidence="1" key="1">
    <citation type="submission" date="2014-09" db="EMBL/GenBank/DDBJ databases">
        <authorList>
            <person name="Magalhaes I.L.F."/>
            <person name="Oliveira U."/>
            <person name="Santos F.R."/>
            <person name="Vidigal T.H.D.A."/>
            <person name="Brescovit A.D."/>
            <person name="Santos A.J."/>
        </authorList>
    </citation>
    <scope>NUCLEOTIDE SEQUENCE</scope>
    <source>
        <tissue evidence="1">Shoot tissue taken approximately 20 cm above the soil surface</tissue>
    </source>
</reference>
<protein>
    <submittedName>
        <fullName evidence="1">Uncharacterized protein</fullName>
    </submittedName>
</protein>
<reference evidence="1" key="2">
    <citation type="journal article" date="2015" name="Data Brief">
        <title>Shoot transcriptome of the giant reed, Arundo donax.</title>
        <authorList>
            <person name="Barrero R.A."/>
            <person name="Guerrero F.D."/>
            <person name="Moolhuijzen P."/>
            <person name="Goolsby J.A."/>
            <person name="Tidwell J."/>
            <person name="Bellgard S.E."/>
            <person name="Bellgard M.I."/>
        </authorList>
    </citation>
    <scope>NUCLEOTIDE SEQUENCE</scope>
    <source>
        <tissue evidence="1">Shoot tissue taken approximately 20 cm above the soil surface</tissue>
    </source>
</reference>
<proteinExistence type="predicted"/>
<dbReference type="AlphaFoldDB" id="A0A0A9G956"/>
<sequence length="18" mass="1999">MLAVSQINCKMPCPGFLF</sequence>